<reference evidence="3 4" key="1">
    <citation type="submission" date="2020-10" db="EMBL/GenBank/DDBJ databases">
        <title>Sequencing the genomes of 1000 actinobacteria strains.</title>
        <authorList>
            <person name="Klenk H.-P."/>
        </authorList>
    </citation>
    <scope>NUCLEOTIDE SEQUENCE [LARGE SCALE GENOMIC DNA]</scope>
    <source>
        <strain evidence="3 4">DSM 44653</strain>
    </source>
</reference>
<dbReference type="GO" id="GO:0005524">
    <property type="term" value="F:ATP binding"/>
    <property type="evidence" value="ECO:0007669"/>
    <property type="project" value="UniProtKB-KW"/>
</dbReference>
<feature type="region of interest" description="Disordered" evidence="1">
    <location>
        <begin position="495"/>
        <end position="518"/>
    </location>
</feature>
<dbReference type="InterPro" id="IPR027417">
    <property type="entry name" value="P-loop_NTPase"/>
</dbReference>
<accession>A0ABR9I160</accession>
<feature type="domain" description="HTH cro/C1-type" evidence="2">
    <location>
        <begin position="21"/>
        <end position="77"/>
    </location>
</feature>
<dbReference type="SUPFAM" id="SSF52540">
    <property type="entry name" value="P-loop containing nucleoside triphosphate hydrolases"/>
    <property type="match status" value="1"/>
</dbReference>
<dbReference type="Gene3D" id="1.10.260.40">
    <property type="entry name" value="lambda repressor-like DNA-binding domains"/>
    <property type="match status" value="1"/>
</dbReference>
<dbReference type="SUPFAM" id="SSF47413">
    <property type="entry name" value="lambda repressor-like DNA-binding domains"/>
    <property type="match status" value="1"/>
</dbReference>
<dbReference type="InterPro" id="IPR001387">
    <property type="entry name" value="Cro/C1-type_HTH"/>
</dbReference>
<comment type="caution">
    <text evidence="3">The sequence shown here is derived from an EMBL/GenBank/DDBJ whole genome shotgun (WGS) entry which is preliminary data.</text>
</comment>
<keyword evidence="3" id="KW-0067">ATP-binding</keyword>
<evidence type="ECO:0000259" key="2">
    <source>
        <dbReference type="SMART" id="SM00530"/>
    </source>
</evidence>
<dbReference type="RefSeq" id="WP_086858050.1">
    <property type="nucleotide sequence ID" value="NZ_JADBEG010000001.1"/>
</dbReference>
<sequence length="518" mass="54914">MPRAENPLEPDGSALTAFAAGLRALRENAGNPSYRELARRAHFSATTLSDAAGGRRLPSLAVTLAYVRACDGDADAWERRWRSTAAELTTPAPAGDSAPYRGLDAYDRADAEFFFGRDRLADTLLARIAAHRSVVVTGPSGSGKTSLLRAGLLPRLTGPVVFTTPATAGDLRLPDGEPLVVVDQCEELFALGPGERERVIGTLRGARVVLAVRADFADRCAELLGPGEAPARVEVGPMTADELRQAITGPAARARCMVETPLLATAVALAHGRPGALPWLSQVLLETWRRRSGSRLTLAGFQAAGEFGAPLAGAAEAGYAALGRAGQAVARDLFRRLADPGEGLRAVGAEELDDTPLTAGVVDRFVRARVLVRDAHRLRLAHEALLAAWPRLATWLEGDGAGRRTHCELTQAAAAWRRHHRDPSLLLRGAHLAAVREWAAHPRHLTTHERTYLEASVAAEDRPRRARHGRHVAVLAAVLVLSFPAPFDSGGCGPPSAAVMSGPLSSGAPAPAPDNAER</sequence>
<organism evidence="3 4">
    <name type="scientific">Amycolatopsis lexingtonensis</name>
    <dbReference type="NCBI Taxonomy" id="218822"/>
    <lineage>
        <taxon>Bacteria</taxon>
        <taxon>Bacillati</taxon>
        <taxon>Actinomycetota</taxon>
        <taxon>Actinomycetes</taxon>
        <taxon>Pseudonocardiales</taxon>
        <taxon>Pseudonocardiaceae</taxon>
        <taxon>Amycolatopsis</taxon>
    </lineage>
</organism>
<dbReference type="CDD" id="cd00093">
    <property type="entry name" value="HTH_XRE"/>
    <property type="match status" value="1"/>
</dbReference>
<dbReference type="Pfam" id="PF20703">
    <property type="entry name" value="nSTAND1"/>
    <property type="match status" value="2"/>
</dbReference>
<evidence type="ECO:0000256" key="1">
    <source>
        <dbReference type="SAM" id="MobiDB-lite"/>
    </source>
</evidence>
<name>A0ABR9I160_9PSEU</name>
<dbReference type="Gene3D" id="3.40.50.300">
    <property type="entry name" value="P-loop containing nucleotide triphosphate hydrolases"/>
    <property type="match status" value="1"/>
</dbReference>
<gene>
    <name evidence="3" type="ORF">H4696_003742</name>
</gene>
<keyword evidence="4" id="KW-1185">Reference proteome</keyword>
<dbReference type="EMBL" id="JADBEG010000001">
    <property type="protein sequence ID" value="MBE1496642.1"/>
    <property type="molecule type" value="Genomic_DNA"/>
</dbReference>
<dbReference type="Proteomes" id="UP000631670">
    <property type="component" value="Unassembled WGS sequence"/>
</dbReference>
<dbReference type="InterPro" id="IPR049052">
    <property type="entry name" value="nSTAND1"/>
</dbReference>
<proteinExistence type="predicted"/>
<protein>
    <submittedName>
        <fullName evidence="3">Energy-coupling factor transporter ATP-binding protein EcfA2</fullName>
    </submittedName>
</protein>
<evidence type="ECO:0000313" key="4">
    <source>
        <dbReference type="Proteomes" id="UP000631670"/>
    </source>
</evidence>
<keyword evidence="3" id="KW-0547">Nucleotide-binding</keyword>
<dbReference type="SMART" id="SM00530">
    <property type="entry name" value="HTH_XRE"/>
    <property type="match status" value="1"/>
</dbReference>
<dbReference type="InterPro" id="IPR010982">
    <property type="entry name" value="Lambda_DNA-bd_dom_sf"/>
</dbReference>
<dbReference type="CDD" id="cd00267">
    <property type="entry name" value="ABC_ATPase"/>
    <property type="match status" value="1"/>
</dbReference>
<evidence type="ECO:0000313" key="3">
    <source>
        <dbReference type="EMBL" id="MBE1496642.1"/>
    </source>
</evidence>